<accession>A0ABR1BCZ9</accession>
<evidence type="ECO:0000256" key="1">
    <source>
        <dbReference type="SAM" id="MobiDB-lite"/>
    </source>
</evidence>
<protein>
    <submittedName>
        <fullName evidence="2">Uncharacterized protein</fullName>
    </submittedName>
</protein>
<proteinExistence type="predicted"/>
<keyword evidence="3" id="KW-1185">Reference proteome</keyword>
<organism evidence="2 3">
    <name type="scientific">Polyplax serrata</name>
    <name type="common">Common mouse louse</name>
    <dbReference type="NCBI Taxonomy" id="468196"/>
    <lineage>
        <taxon>Eukaryota</taxon>
        <taxon>Metazoa</taxon>
        <taxon>Ecdysozoa</taxon>
        <taxon>Arthropoda</taxon>
        <taxon>Hexapoda</taxon>
        <taxon>Insecta</taxon>
        <taxon>Pterygota</taxon>
        <taxon>Neoptera</taxon>
        <taxon>Paraneoptera</taxon>
        <taxon>Psocodea</taxon>
        <taxon>Troctomorpha</taxon>
        <taxon>Phthiraptera</taxon>
        <taxon>Anoplura</taxon>
        <taxon>Polyplacidae</taxon>
        <taxon>Polyplax</taxon>
    </lineage>
</organism>
<evidence type="ECO:0000313" key="2">
    <source>
        <dbReference type="EMBL" id="KAK6638284.1"/>
    </source>
</evidence>
<dbReference type="Proteomes" id="UP001359485">
    <property type="component" value="Unassembled WGS sequence"/>
</dbReference>
<dbReference type="EMBL" id="JAWJWF010000002">
    <property type="protein sequence ID" value="KAK6638284.1"/>
    <property type="molecule type" value="Genomic_DNA"/>
</dbReference>
<evidence type="ECO:0000313" key="3">
    <source>
        <dbReference type="Proteomes" id="UP001359485"/>
    </source>
</evidence>
<reference evidence="2 3" key="1">
    <citation type="submission" date="2023-09" db="EMBL/GenBank/DDBJ databases">
        <title>Genomes of two closely related lineages of the louse Polyplax serrata with different host specificities.</title>
        <authorList>
            <person name="Martinu J."/>
            <person name="Tarabai H."/>
            <person name="Stefka J."/>
            <person name="Hypsa V."/>
        </authorList>
    </citation>
    <scope>NUCLEOTIDE SEQUENCE [LARGE SCALE GENOMIC DNA]</scope>
    <source>
        <strain evidence="2">98ZLc_SE</strain>
    </source>
</reference>
<sequence>MANTNTAKCRFQFVSVRGPTSGRAKRKRNPKNWMKNVAYENGVKFQGNRRGYLSAVSKPSLPLGKELRTTSDHMGGTSPTEKVEESNLIKPGLSLSFENCHV</sequence>
<name>A0ABR1BCZ9_POLSC</name>
<feature type="region of interest" description="Disordered" evidence="1">
    <location>
        <begin position="63"/>
        <end position="86"/>
    </location>
</feature>
<gene>
    <name evidence="2" type="ORF">RUM44_008713</name>
</gene>
<comment type="caution">
    <text evidence="2">The sequence shown here is derived from an EMBL/GenBank/DDBJ whole genome shotgun (WGS) entry which is preliminary data.</text>
</comment>